<proteinExistence type="predicted"/>
<evidence type="ECO:0000313" key="3">
    <source>
        <dbReference type="Proteomes" id="UP000438429"/>
    </source>
</evidence>
<dbReference type="Proteomes" id="UP000438429">
    <property type="component" value="Unassembled WGS sequence"/>
</dbReference>
<feature type="region of interest" description="Disordered" evidence="1">
    <location>
        <begin position="1"/>
        <end position="27"/>
    </location>
</feature>
<sequence>MTSDDPLLQRRTESSAQAPTPLLQNDQNHKLNYRNLEIQWAKSEGENRDVDSLLRRCPPLPLLPGGIYHELRPACPLRVLSRSGACRCSSHASGHVSILCTPALGREAAAMQEVDDDDDDEDSWAKHWRSWIPQADASHLTLLGFAINWRNCSPVPTQCIMYLDSSSMSRVTPGQTVTALSVMRLLGMMSAGHVVVPLGLLHMRKLQRWFSRLRLDPIRQKMRLVTLPSSVQSDLTHWGNPRVLAAGVPLGRVTSHVSVFTDASLFGWGGMCQAQVIGGKWPEPPTHHINFLKLSTVLKVLHHFAPLLSV</sequence>
<evidence type="ECO:0000313" key="2">
    <source>
        <dbReference type="EMBL" id="KAF0022784.1"/>
    </source>
</evidence>
<organism evidence="2 3">
    <name type="scientific">Scophthalmus maximus</name>
    <name type="common">Turbot</name>
    <name type="synonym">Psetta maxima</name>
    <dbReference type="NCBI Taxonomy" id="52904"/>
    <lineage>
        <taxon>Eukaryota</taxon>
        <taxon>Metazoa</taxon>
        <taxon>Chordata</taxon>
        <taxon>Craniata</taxon>
        <taxon>Vertebrata</taxon>
        <taxon>Euteleostomi</taxon>
        <taxon>Actinopterygii</taxon>
        <taxon>Neopterygii</taxon>
        <taxon>Teleostei</taxon>
        <taxon>Neoteleostei</taxon>
        <taxon>Acanthomorphata</taxon>
        <taxon>Carangaria</taxon>
        <taxon>Pleuronectiformes</taxon>
        <taxon>Pleuronectoidei</taxon>
        <taxon>Scophthalmidae</taxon>
        <taxon>Scophthalmus</taxon>
    </lineage>
</organism>
<dbReference type="PANTHER" id="PTHR33050">
    <property type="entry name" value="REVERSE TRANSCRIPTASE DOMAIN-CONTAINING PROTEIN"/>
    <property type="match status" value="1"/>
</dbReference>
<dbReference type="AlphaFoldDB" id="A0A6A4RWD0"/>
<dbReference type="EMBL" id="VEVO01000023">
    <property type="protein sequence ID" value="KAF0022784.1"/>
    <property type="molecule type" value="Genomic_DNA"/>
</dbReference>
<gene>
    <name evidence="2" type="ORF">F2P81_024765</name>
</gene>
<name>A0A6A4RWD0_SCOMX</name>
<accession>A0A6A4RWD0</accession>
<feature type="compositionally biased region" description="Polar residues" evidence="1">
    <location>
        <begin position="14"/>
        <end position="26"/>
    </location>
</feature>
<reference evidence="2 3" key="1">
    <citation type="submission" date="2019-06" db="EMBL/GenBank/DDBJ databases">
        <title>Draft genomes of female and male turbot (Scophthalmus maximus).</title>
        <authorList>
            <person name="Xu H."/>
            <person name="Xu X.-W."/>
            <person name="Shao C."/>
            <person name="Chen S."/>
        </authorList>
    </citation>
    <scope>NUCLEOTIDE SEQUENCE [LARGE SCALE GENOMIC DNA]</scope>
    <source>
        <strain evidence="2">Ysfricsl-2016a</strain>
        <tissue evidence="2">Blood</tissue>
    </source>
</reference>
<comment type="caution">
    <text evidence="2">The sequence shown here is derived from an EMBL/GenBank/DDBJ whole genome shotgun (WGS) entry which is preliminary data.</text>
</comment>
<protein>
    <submittedName>
        <fullName evidence="2">Uncharacterized protein</fullName>
    </submittedName>
</protein>
<evidence type="ECO:0000256" key="1">
    <source>
        <dbReference type="SAM" id="MobiDB-lite"/>
    </source>
</evidence>
<dbReference type="InterPro" id="IPR052055">
    <property type="entry name" value="Hepadnavirus_pol/RT"/>
</dbReference>
<dbReference type="PANTHER" id="PTHR33050:SF7">
    <property type="entry name" value="RIBONUCLEASE H"/>
    <property type="match status" value="1"/>
</dbReference>